<name>A0A1X2I1T1_9FUNG</name>
<dbReference type="OrthoDB" id="2282777at2759"/>
<sequence length="141" mass="16679">MIWKTWKSVIAKIQRSPCSYVQELPTRIPLTIIVTKSESVLNEATEQENVVPRLKTITQLVKFLNLVYLPYNPNSEMYEEKSVTINNVLSKVWNHSDLFADKEPYIIQQMVLNEKYQVLWQQRQDAERKPADRKAKWKEKA</sequence>
<gene>
    <name evidence="1" type="ORF">BCR42DRAFT_442770</name>
</gene>
<accession>A0A1X2I1T1</accession>
<evidence type="ECO:0000313" key="2">
    <source>
        <dbReference type="Proteomes" id="UP000193560"/>
    </source>
</evidence>
<protein>
    <submittedName>
        <fullName evidence="1">Uncharacterized protein</fullName>
    </submittedName>
</protein>
<keyword evidence="2" id="KW-1185">Reference proteome</keyword>
<proteinExistence type="predicted"/>
<comment type="caution">
    <text evidence="1">The sequence shown here is derived from an EMBL/GenBank/DDBJ whole genome shotgun (WGS) entry which is preliminary data.</text>
</comment>
<organism evidence="1 2">
    <name type="scientific">Absidia repens</name>
    <dbReference type="NCBI Taxonomy" id="90262"/>
    <lineage>
        <taxon>Eukaryota</taxon>
        <taxon>Fungi</taxon>
        <taxon>Fungi incertae sedis</taxon>
        <taxon>Mucoromycota</taxon>
        <taxon>Mucoromycotina</taxon>
        <taxon>Mucoromycetes</taxon>
        <taxon>Mucorales</taxon>
        <taxon>Cunninghamellaceae</taxon>
        <taxon>Absidia</taxon>
    </lineage>
</organism>
<evidence type="ECO:0000313" key="1">
    <source>
        <dbReference type="EMBL" id="ORZ07451.1"/>
    </source>
</evidence>
<dbReference type="Proteomes" id="UP000193560">
    <property type="component" value="Unassembled WGS sequence"/>
</dbReference>
<reference evidence="1 2" key="1">
    <citation type="submission" date="2016-07" db="EMBL/GenBank/DDBJ databases">
        <title>Pervasive Adenine N6-methylation of Active Genes in Fungi.</title>
        <authorList>
            <consortium name="DOE Joint Genome Institute"/>
            <person name="Mondo S.J."/>
            <person name="Dannebaum R.O."/>
            <person name="Kuo R.C."/>
            <person name="Labutti K."/>
            <person name="Haridas S."/>
            <person name="Kuo A."/>
            <person name="Salamov A."/>
            <person name="Ahrendt S.R."/>
            <person name="Lipzen A."/>
            <person name="Sullivan W."/>
            <person name="Andreopoulos W.B."/>
            <person name="Clum A."/>
            <person name="Lindquist E."/>
            <person name="Daum C."/>
            <person name="Ramamoorthy G.K."/>
            <person name="Gryganskyi A."/>
            <person name="Culley D."/>
            <person name="Magnuson J.K."/>
            <person name="James T.Y."/>
            <person name="O'Malley M.A."/>
            <person name="Stajich J.E."/>
            <person name="Spatafora J.W."/>
            <person name="Visel A."/>
            <person name="Grigoriev I.V."/>
        </authorList>
    </citation>
    <scope>NUCLEOTIDE SEQUENCE [LARGE SCALE GENOMIC DNA]</scope>
    <source>
        <strain evidence="1 2">NRRL 1336</strain>
    </source>
</reference>
<dbReference type="EMBL" id="MCGE01000035">
    <property type="protein sequence ID" value="ORZ07451.1"/>
    <property type="molecule type" value="Genomic_DNA"/>
</dbReference>
<dbReference type="AlphaFoldDB" id="A0A1X2I1T1"/>